<dbReference type="Gene3D" id="3.40.50.1110">
    <property type="entry name" value="SGNH hydrolase"/>
    <property type="match status" value="1"/>
</dbReference>
<organism evidence="2 4">
    <name type="scientific">Orrella dioscoreae</name>
    <dbReference type="NCBI Taxonomy" id="1851544"/>
    <lineage>
        <taxon>Bacteria</taxon>
        <taxon>Pseudomonadati</taxon>
        <taxon>Pseudomonadota</taxon>
        <taxon>Betaproteobacteria</taxon>
        <taxon>Burkholderiales</taxon>
        <taxon>Alcaligenaceae</taxon>
        <taxon>Orrella</taxon>
    </lineage>
</organism>
<dbReference type="AlphaFoldDB" id="A0A1C3JY81"/>
<reference evidence="3 4" key="2">
    <citation type="submission" date="2017-08" db="EMBL/GenBank/DDBJ databases">
        <authorList>
            <person name="de Groot N.N."/>
        </authorList>
    </citation>
    <scope>NUCLEOTIDE SEQUENCE [LARGE SCALE GENOMIC DNA]</scope>
    <source>
        <strain evidence="3">Orrdi1</strain>
    </source>
</reference>
<dbReference type="Pfam" id="PF13472">
    <property type="entry name" value="Lipase_GDSL_2"/>
    <property type="match status" value="1"/>
</dbReference>
<dbReference type="InterPro" id="IPR036514">
    <property type="entry name" value="SGNH_hydro_sf"/>
</dbReference>
<evidence type="ECO:0000313" key="3">
    <source>
        <dbReference type="EMBL" id="SOE51814.1"/>
    </source>
</evidence>
<protein>
    <recommendedName>
        <fullName evidence="1">SGNH hydrolase-type esterase domain-containing protein</fullName>
    </recommendedName>
</protein>
<dbReference type="RefSeq" id="WP_067749903.1">
    <property type="nucleotide sequence ID" value="NZ_LT907988.1"/>
</dbReference>
<sequence>MIPAFSVRILPAPERLTVDIEPQSQDAPLDFACYLMRDGEVVSRMHYQRRNRFTFEIDGGRVAEYRAIGYARHRATHEKKSVLSETLVHPRVPDTASRAGSAAQPGARHGIRLKGWPPLTDRWIEPAPDYLEASDNLEAKPYRVRTDGNGFIVSGREPDPAQARPWVFLGGSFVESTFCSESRRLVAQLESRAQADLPGVRMLNGGYSGATTLHLVNVLVNRVIPVNPAVVCFAVPSNDSRFVVQREGYWNDDRHLSPFSPVWQPRQAARLDSQVQLANLLRVARACCAAWQIKFVLMTTPHRSADLAHDAWLRKRYPSAATYERTRQLRWDVARTARRFCQETGTMLLDLEQLLRDFQPLSYDDLHLNESGADQVAPLVYLHLRQLLAVEDAGGVARAAGEGVLA</sequence>
<dbReference type="GO" id="GO:0016788">
    <property type="term" value="F:hydrolase activity, acting on ester bonds"/>
    <property type="evidence" value="ECO:0007669"/>
    <property type="project" value="UniProtKB-ARBA"/>
</dbReference>
<feature type="domain" description="SGNH hydrolase-type esterase" evidence="1">
    <location>
        <begin position="168"/>
        <end position="373"/>
    </location>
</feature>
<dbReference type="OrthoDB" id="5145192at2"/>
<evidence type="ECO:0000313" key="4">
    <source>
        <dbReference type="Proteomes" id="UP000078558"/>
    </source>
</evidence>
<keyword evidence="4" id="KW-1185">Reference proteome</keyword>
<reference evidence="2 4" key="1">
    <citation type="submission" date="2016-06" db="EMBL/GenBank/DDBJ databases">
        <authorList>
            <person name="Kjaerup R.B."/>
            <person name="Dalgaard T.S."/>
            <person name="Juul-Madsen H.R."/>
        </authorList>
    </citation>
    <scope>NUCLEOTIDE SEQUENCE [LARGE SCALE GENOMIC DNA]</scope>
    <source>
        <strain evidence="2">Orrdi1</strain>
    </source>
</reference>
<dbReference type="EMBL" id="LT907988">
    <property type="protein sequence ID" value="SOE51814.1"/>
    <property type="molecule type" value="Genomic_DNA"/>
</dbReference>
<evidence type="ECO:0000313" key="2">
    <source>
        <dbReference type="EMBL" id="SBT24088.1"/>
    </source>
</evidence>
<name>A0A1C3JY81_9BURK</name>
<dbReference type="InterPro" id="IPR013830">
    <property type="entry name" value="SGNH_hydro"/>
</dbReference>
<proteinExistence type="predicted"/>
<dbReference type="SUPFAM" id="SSF52266">
    <property type="entry name" value="SGNH hydrolase"/>
    <property type="match status" value="1"/>
</dbReference>
<dbReference type="KEGG" id="odi:ODI_R3709"/>
<dbReference type="Proteomes" id="UP000078558">
    <property type="component" value="Chromosome I"/>
</dbReference>
<dbReference type="CDD" id="cd00229">
    <property type="entry name" value="SGNH_hydrolase"/>
    <property type="match status" value="1"/>
</dbReference>
<dbReference type="STRING" id="1851544.ODI_03507"/>
<accession>A0A1C3JY81</accession>
<evidence type="ECO:0000259" key="1">
    <source>
        <dbReference type="Pfam" id="PF13472"/>
    </source>
</evidence>
<dbReference type="EMBL" id="FLRC01000005">
    <property type="protein sequence ID" value="SBT24088.1"/>
    <property type="molecule type" value="Genomic_DNA"/>
</dbReference>
<gene>
    <name evidence="2" type="ORF">ODI_03507</name>
    <name evidence="3" type="ORF">ODI_R3709</name>
</gene>